<dbReference type="SUPFAM" id="SSF56784">
    <property type="entry name" value="HAD-like"/>
    <property type="match status" value="1"/>
</dbReference>
<reference evidence="5" key="1">
    <citation type="submission" date="2006-03" db="EMBL/GenBank/DDBJ databases">
        <authorList>
            <person name="Bowman J."/>
            <person name="Ferriera S."/>
            <person name="Johnson J."/>
            <person name="Kravitz S."/>
            <person name="Halpern A."/>
            <person name="Remington K."/>
            <person name="Beeson K."/>
            <person name="Tran B."/>
            <person name="Rogers Y.-H."/>
            <person name="Friedman R."/>
            <person name="Venter J.C."/>
        </authorList>
    </citation>
    <scope>NUCLEOTIDE SEQUENCE [LARGE SCALE GENOMIC DNA]</scope>
    <source>
        <strain evidence="5">ATCC 700755</strain>
    </source>
</reference>
<evidence type="ECO:0000313" key="5">
    <source>
        <dbReference type="EMBL" id="AFU68499.1"/>
    </source>
</evidence>
<keyword evidence="5" id="KW-0378">Hydrolase</keyword>
<evidence type="ECO:0000256" key="1">
    <source>
        <dbReference type="ARBA" id="ARBA00000830"/>
    </source>
</evidence>
<dbReference type="EMBL" id="CP003879">
    <property type="protein sequence ID" value="AFU68499.1"/>
    <property type="molecule type" value="Genomic_DNA"/>
</dbReference>
<dbReference type="NCBIfam" id="TIGR01549">
    <property type="entry name" value="HAD-SF-IA-v1"/>
    <property type="match status" value="1"/>
</dbReference>
<sequence>MGAKPKIENIIWDFDGVIVESNSIREKGFRAVLATFPKDEVKALLEFHRENGGLSRYVKFHYFFEEIRKENVNDKTIKIYAEKFSRIMKELMTNKEILIEETVSFIKSNVEKYNFHIASGSDQEELRFLCSKLGISDNFISIHGSPKPKNEIVKDLLKAMAYDLSKTLLIGDAINDYEAARANNIYFMAYNTNRSLMAKSDVELKFRN</sequence>
<dbReference type="InterPro" id="IPR036412">
    <property type="entry name" value="HAD-like_sf"/>
</dbReference>
<dbReference type="InterPro" id="IPR050155">
    <property type="entry name" value="HAD-like_hydrolase_sf"/>
</dbReference>
<dbReference type="Gene3D" id="3.40.50.1000">
    <property type="entry name" value="HAD superfamily/HAD-like"/>
    <property type="match status" value="1"/>
</dbReference>
<organism evidence="5 6">
    <name type="scientific">Psychroflexus torquis (strain ATCC 700755 / CIP 106069 / ACAM 623)</name>
    <dbReference type="NCBI Taxonomy" id="313595"/>
    <lineage>
        <taxon>Bacteria</taxon>
        <taxon>Pseudomonadati</taxon>
        <taxon>Bacteroidota</taxon>
        <taxon>Flavobacteriia</taxon>
        <taxon>Flavobacteriales</taxon>
        <taxon>Flavobacteriaceae</taxon>
        <taxon>Psychroflexus</taxon>
    </lineage>
</organism>
<comment type="catalytic activity">
    <reaction evidence="1">
        <text>2-phosphoglycolate + H2O = glycolate + phosphate</text>
        <dbReference type="Rhea" id="RHEA:14369"/>
        <dbReference type="ChEBI" id="CHEBI:15377"/>
        <dbReference type="ChEBI" id="CHEBI:29805"/>
        <dbReference type="ChEBI" id="CHEBI:43474"/>
        <dbReference type="ChEBI" id="CHEBI:58033"/>
        <dbReference type="EC" id="3.1.3.18"/>
    </reaction>
</comment>
<gene>
    <name evidence="5" type="ordered locus">P700755_001632</name>
</gene>
<dbReference type="CDD" id="cd01427">
    <property type="entry name" value="HAD_like"/>
    <property type="match status" value="1"/>
</dbReference>
<dbReference type="KEGG" id="ptq:P700755_001632"/>
<dbReference type="EC" id="3.1.3.18" evidence="4"/>
<dbReference type="Proteomes" id="UP000008514">
    <property type="component" value="Chromosome"/>
</dbReference>
<comment type="similarity">
    <text evidence="3">Belongs to the HAD-like hydrolase superfamily. CbbY/CbbZ/Gph/YieH family.</text>
</comment>
<dbReference type="RefSeq" id="WP_015024096.1">
    <property type="nucleotide sequence ID" value="NC_018721.1"/>
</dbReference>
<dbReference type="PANTHER" id="PTHR43434:SF1">
    <property type="entry name" value="PHOSPHOGLYCOLATE PHOSPHATASE"/>
    <property type="match status" value="1"/>
</dbReference>
<dbReference type="InterPro" id="IPR006439">
    <property type="entry name" value="HAD-SF_hydro_IA"/>
</dbReference>
<dbReference type="eggNOG" id="COG0546">
    <property type="taxonomic scope" value="Bacteria"/>
</dbReference>
<accession>K4IDN9</accession>
<name>K4IDN9_PSYTT</name>
<dbReference type="SFLD" id="SFLDG01129">
    <property type="entry name" value="C1.5:_HAD__Beta-PGM__Phosphata"/>
    <property type="match status" value="1"/>
</dbReference>
<reference evidence="5" key="2">
    <citation type="submission" date="2012-09" db="EMBL/GenBank/DDBJ databases">
        <title>The complete sequence of Psychroflexus torquis an extreme psychrophile from sea-ice that is stimulated by light.</title>
        <authorList>
            <person name="Feng S."/>
            <person name="Powell S.M."/>
            <person name="Bowman J.P."/>
        </authorList>
    </citation>
    <scope>NUCLEOTIDE SEQUENCE [LARGE SCALE GENOMIC DNA]</scope>
    <source>
        <strain evidence="5">ATCC 700755</strain>
    </source>
</reference>
<proteinExistence type="inferred from homology"/>
<evidence type="ECO:0000256" key="2">
    <source>
        <dbReference type="ARBA" id="ARBA00004818"/>
    </source>
</evidence>
<dbReference type="AlphaFoldDB" id="K4IDN9"/>
<dbReference type="SFLD" id="SFLDS00003">
    <property type="entry name" value="Haloacid_Dehalogenase"/>
    <property type="match status" value="1"/>
</dbReference>
<evidence type="ECO:0000256" key="4">
    <source>
        <dbReference type="ARBA" id="ARBA00013078"/>
    </source>
</evidence>
<dbReference type="GO" id="GO:0006281">
    <property type="term" value="P:DNA repair"/>
    <property type="evidence" value="ECO:0007669"/>
    <property type="project" value="TreeGrafter"/>
</dbReference>
<evidence type="ECO:0000256" key="3">
    <source>
        <dbReference type="ARBA" id="ARBA00006171"/>
    </source>
</evidence>
<dbReference type="InterPro" id="IPR041492">
    <property type="entry name" value="HAD_2"/>
</dbReference>
<dbReference type="Pfam" id="PF13419">
    <property type="entry name" value="HAD_2"/>
    <property type="match status" value="1"/>
</dbReference>
<dbReference type="PANTHER" id="PTHR43434">
    <property type="entry name" value="PHOSPHOGLYCOLATE PHOSPHATASE"/>
    <property type="match status" value="1"/>
</dbReference>
<dbReference type="InterPro" id="IPR023214">
    <property type="entry name" value="HAD_sf"/>
</dbReference>
<comment type="pathway">
    <text evidence="2">Organic acid metabolism; glycolate biosynthesis; glycolate from 2-phosphoglycolate: step 1/1.</text>
</comment>
<dbReference type="HOGENOM" id="CLU_100976_1_0_10"/>
<dbReference type="STRING" id="313595.P700755_001632"/>
<dbReference type="GO" id="GO:0005829">
    <property type="term" value="C:cytosol"/>
    <property type="evidence" value="ECO:0007669"/>
    <property type="project" value="TreeGrafter"/>
</dbReference>
<dbReference type="InterPro" id="IPR023198">
    <property type="entry name" value="PGP-like_dom2"/>
</dbReference>
<dbReference type="OrthoDB" id="9807630at2"/>
<dbReference type="GO" id="GO:0008967">
    <property type="term" value="F:phosphoglycolate phosphatase activity"/>
    <property type="evidence" value="ECO:0007669"/>
    <property type="project" value="UniProtKB-EC"/>
</dbReference>
<protein>
    <recommendedName>
        <fullName evidence="4">phosphoglycolate phosphatase</fullName>
        <ecNumber evidence="4">3.1.3.18</ecNumber>
    </recommendedName>
</protein>
<keyword evidence="6" id="KW-1185">Reference proteome</keyword>
<evidence type="ECO:0000313" key="6">
    <source>
        <dbReference type="Proteomes" id="UP000008514"/>
    </source>
</evidence>
<dbReference type="Gene3D" id="1.10.150.240">
    <property type="entry name" value="Putative phosphatase, domain 2"/>
    <property type="match status" value="1"/>
</dbReference>